<dbReference type="EMBL" id="JAVHJO010000006">
    <property type="protein sequence ID" value="KAK6539686.1"/>
    <property type="molecule type" value="Genomic_DNA"/>
</dbReference>
<keyword evidence="3" id="KW-0687">Ribonucleoprotein</keyword>
<evidence type="ECO:0000313" key="6">
    <source>
        <dbReference type="Proteomes" id="UP001365542"/>
    </source>
</evidence>
<name>A0AAV9XCK0_9PEZI</name>
<keyword evidence="2" id="KW-0689">Ribosomal protein</keyword>
<comment type="caution">
    <text evidence="5">The sequence shown here is derived from an EMBL/GenBank/DDBJ whole genome shotgun (WGS) entry which is preliminary data.</text>
</comment>
<dbReference type="GO" id="GO:1990904">
    <property type="term" value="C:ribonucleoprotein complex"/>
    <property type="evidence" value="ECO:0007669"/>
    <property type="project" value="UniProtKB-KW"/>
</dbReference>
<evidence type="ECO:0000256" key="4">
    <source>
        <dbReference type="SAM" id="MobiDB-lite"/>
    </source>
</evidence>
<dbReference type="InterPro" id="IPR036967">
    <property type="entry name" value="Ribosomal_uS11_sf"/>
</dbReference>
<evidence type="ECO:0000256" key="2">
    <source>
        <dbReference type="ARBA" id="ARBA00022980"/>
    </source>
</evidence>
<dbReference type="AlphaFoldDB" id="A0AAV9XCK0"/>
<keyword evidence="6" id="KW-1185">Reference proteome</keyword>
<dbReference type="GO" id="GO:0006412">
    <property type="term" value="P:translation"/>
    <property type="evidence" value="ECO:0007669"/>
    <property type="project" value="InterPro"/>
</dbReference>
<dbReference type="GO" id="GO:0005840">
    <property type="term" value="C:ribosome"/>
    <property type="evidence" value="ECO:0007669"/>
    <property type="project" value="UniProtKB-KW"/>
</dbReference>
<dbReference type="InterPro" id="IPR001971">
    <property type="entry name" value="Ribosomal_uS11"/>
</dbReference>
<feature type="region of interest" description="Disordered" evidence="4">
    <location>
        <begin position="71"/>
        <end position="133"/>
    </location>
</feature>
<dbReference type="SUPFAM" id="SSF53137">
    <property type="entry name" value="Translational machinery components"/>
    <property type="match status" value="1"/>
</dbReference>
<feature type="region of interest" description="Disordered" evidence="4">
    <location>
        <begin position="29"/>
        <end position="48"/>
    </location>
</feature>
<comment type="similarity">
    <text evidence="1">Belongs to the universal ribosomal protein uS11 family.</text>
</comment>
<reference evidence="5 6" key="1">
    <citation type="submission" date="2019-10" db="EMBL/GenBank/DDBJ databases">
        <authorList>
            <person name="Palmer J.M."/>
        </authorList>
    </citation>
    <scope>NUCLEOTIDE SEQUENCE [LARGE SCALE GENOMIC DNA]</scope>
    <source>
        <strain evidence="5 6">TWF694</strain>
    </source>
</reference>
<organism evidence="5 6">
    <name type="scientific">Orbilia ellipsospora</name>
    <dbReference type="NCBI Taxonomy" id="2528407"/>
    <lineage>
        <taxon>Eukaryota</taxon>
        <taxon>Fungi</taxon>
        <taxon>Dikarya</taxon>
        <taxon>Ascomycota</taxon>
        <taxon>Pezizomycotina</taxon>
        <taxon>Orbiliomycetes</taxon>
        <taxon>Orbiliales</taxon>
        <taxon>Orbiliaceae</taxon>
        <taxon>Orbilia</taxon>
    </lineage>
</organism>
<gene>
    <name evidence="5" type="ORF">TWF694_009890</name>
</gene>
<dbReference type="Gene3D" id="3.30.420.80">
    <property type="entry name" value="Ribosomal protein S11"/>
    <property type="match status" value="1"/>
</dbReference>
<dbReference type="HAMAP" id="MF_01310">
    <property type="entry name" value="Ribosomal_uS11"/>
    <property type="match status" value="1"/>
</dbReference>
<dbReference type="GO" id="GO:0003735">
    <property type="term" value="F:structural constituent of ribosome"/>
    <property type="evidence" value="ECO:0007669"/>
    <property type="project" value="InterPro"/>
</dbReference>
<evidence type="ECO:0008006" key="7">
    <source>
        <dbReference type="Google" id="ProtNLM"/>
    </source>
</evidence>
<sequence>MASTRSIPRLLRTARASISSISIPATSSRSISSTSISKSTPSPSICSSPCRPSLANRFTLLPPSSSSFTKRFFADDGSPPDRPLTDPLMDIMYSAPGSDSKPITPSPIPADPTSAIPQRRTTGGRRIFRPGPGSTLGRGMLMGGFGNSFFDNTSEHPAGATILDPWAQLFHLHIYSTKHNTHVTFTDPKKNAIISCSTGILGFRKANRHSYDAAYQLAAHVFQKIEEKGLIPKKVEVVLRGFGIGREACMKALLGKEGRYIRDVVVRITDATRTKFGGTRSKGRRRL</sequence>
<evidence type="ECO:0000313" key="5">
    <source>
        <dbReference type="EMBL" id="KAK6539686.1"/>
    </source>
</evidence>
<evidence type="ECO:0000256" key="1">
    <source>
        <dbReference type="ARBA" id="ARBA00006194"/>
    </source>
</evidence>
<evidence type="ECO:0000256" key="3">
    <source>
        <dbReference type="ARBA" id="ARBA00023274"/>
    </source>
</evidence>
<dbReference type="PANTHER" id="PTHR11759">
    <property type="entry name" value="40S RIBOSOMAL PROTEIN S14/30S RIBOSOMAL PROTEIN S11"/>
    <property type="match status" value="1"/>
</dbReference>
<protein>
    <recommendedName>
        <fullName evidence="7">Mitochondrial ribosomal protein subunit S18</fullName>
    </recommendedName>
</protein>
<accession>A0AAV9XCK0</accession>
<proteinExistence type="inferred from homology"/>
<dbReference type="Proteomes" id="UP001365542">
    <property type="component" value="Unassembled WGS sequence"/>
</dbReference>
<dbReference type="Pfam" id="PF00411">
    <property type="entry name" value="Ribosomal_S11"/>
    <property type="match status" value="1"/>
</dbReference>